<evidence type="ECO:0000256" key="1">
    <source>
        <dbReference type="SAM" id="MobiDB-lite"/>
    </source>
</evidence>
<dbReference type="AlphaFoldDB" id="A0A146LXT3"/>
<reference evidence="2" key="1">
    <citation type="journal article" date="2016" name="Gigascience">
        <title>De novo construction of an expanded transcriptome assembly for the western tarnished plant bug, Lygus hesperus.</title>
        <authorList>
            <person name="Tassone E.E."/>
            <person name="Geib S.M."/>
            <person name="Hall B."/>
            <person name="Fabrick J.A."/>
            <person name="Brent C.S."/>
            <person name="Hull J.J."/>
        </authorList>
    </citation>
    <scope>NUCLEOTIDE SEQUENCE</scope>
</reference>
<protein>
    <submittedName>
        <fullName evidence="2">Uncharacterized protein</fullName>
    </submittedName>
</protein>
<gene>
    <name evidence="2" type="ORF">g.26200</name>
</gene>
<evidence type="ECO:0000313" key="2">
    <source>
        <dbReference type="EMBL" id="JAQ11170.1"/>
    </source>
</evidence>
<proteinExistence type="predicted"/>
<organism evidence="2">
    <name type="scientific">Lygus hesperus</name>
    <name type="common">Western plant bug</name>
    <dbReference type="NCBI Taxonomy" id="30085"/>
    <lineage>
        <taxon>Eukaryota</taxon>
        <taxon>Metazoa</taxon>
        <taxon>Ecdysozoa</taxon>
        <taxon>Arthropoda</taxon>
        <taxon>Hexapoda</taxon>
        <taxon>Insecta</taxon>
        <taxon>Pterygota</taxon>
        <taxon>Neoptera</taxon>
        <taxon>Paraneoptera</taxon>
        <taxon>Hemiptera</taxon>
        <taxon>Heteroptera</taxon>
        <taxon>Panheteroptera</taxon>
        <taxon>Cimicomorpha</taxon>
        <taxon>Miridae</taxon>
        <taxon>Mirini</taxon>
        <taxon>Lygus</taxon>
    </lineage>
</organism>
<dbReference type="EMBL" id="GDHC01007459">
    <property type="protein sequence ID" value="JAQ11170.1"/>
    <property type="molecule type" value="Transcribed_RNA"/>
</dbReference>
<feature type="region of interest" description="Disordered" evidence="1">
    <location>
        <begin position="141"/>
        <end position="176"/>
    </location>
</feature>
<name>A0A146LXT3_LYGHE</name>
<sequence>MVLHKCQPSRNLQVLDMHSIPPFHKIKIVQPSFYTSSFTEQGIAKMALVSAAIENTVLKRAASLLGEIASSALRPTTQDLPVLVASSDGGLLVAPSILWAGPDDCEKTEKKAAKKLGPVCRAPDLRRKPIPPYVYGYCKEPEPELPMSCPPKSTKKRKGPCCLNEAQSKKKGGCQN</sequence>
<accession>A0A146LXT3</accession>